<dbReference type="STRING" id="456.Ljor_2367"/>
<feature type="transmembrane region" description="Helical" evidence="1">
    <location>
        <begin position="231"/>
        <end position="250"/>
    </location>
</feature>
<evidence type="ECO:0000259" key="2">
    <source>
        <dbReference type="SMART" id="SM00014"/>
    </source>
</evidence>
<feature type="domain" description="Phosphatidic acid phosphatase type 2/haloperoxidase" evidence="2">
    <location>
        <begin position="37"/>
        <end position="139"/>
    </location>
</feature>
<dbReference type="InterPro" id="IPR036938">
    <property type="entry name" value="PAP2/HPO_sf"/>
</dbReference>
<evidence type="ECO:0000256" key="1">
    <source>
        <dbReference type="SAM" id="Phobius"/>
    </source>
</evidence>
<feature type="transmembrane region" description="Helical" evidence="1">
    <location>
        <begin position="40"/>
        <end position="59"/>
    </location>
</feature>
<feature type="transmembrane region" description="Helical" evidence="1">
    <location>
        <begin position="174"/>
        <end position="192"/>
    </location>
</feature>
<proteinExistence type="predicted"/>
<gene>
    <name evidence="3" type="ORF">Ljor_2367</name>
</gene>
<evidence type="ECO:0000313" key="3">
    <source>
        <dbReference type="EMBL" id="KTD18061.1"/>
    </source>
</evidence>
<feature type="transmembrane region" description="Helical" evidence="1">
    <location>
        <begin position="204"/>
        <end position="225"/>
    </location>
</feature>
<name>A0A0W0VDV3_9GAMM</name>
<keyword evidence="1" id="KW-1133">Transmembrane helix</keyword>
<dbReference type="AlphaFoldDB" id="A0A0W0VDV3"/>
<reference evidence="3 4" key="1">
    <citation type="submission" date="2015-11" db="EMBL/GenBank/DDBJ databases">
        <title>Genomic analysis of 38 Legionella species identifies large and diverse effector repertoires.</title>
        <authorList>
            <person name="Burstein D."/>
            <person name="Amaro F."/>
            <person name="Zusman T."/>
            <person name="Lifshitz Z."/>
            <person name="Cohen O."/>
            <person name="Gilbert J.A."/>
            <person name="Pupko T."/>
            <person name="Shuman H.A."/>
            <person name="Segal G."/>
        </authorList>
    </citation>
    <scope>NUCLEOTIDE SEQUENCE [LARGE SCALE GENOMIC DNA]</scope>
    <source>
        <strain evidence="3 4">BL-540</strain>
    </source>
</reference>
<dbReference type="Pfam" id="PF01569">
    <property type="entry name" value="PAP2"/>
    <property type="match status" value="1"/>
</dbReference>
<keyword evidence="4" id="KW-1185">Reference proteome</keyword>
<dbReference type="Gene3D" id="1.20.144.10">
    <property type="entry name" value="Phosphatidic acid phosphatase type 2/haloperoxidase"/>
    <property type="match status" value="1"/>
</dbReference>
<feature type="transmembrane region" description="Helical" evidence="1">
    <location>
        <begin position="12"/>
        <end position="33"/>
    </location>
</feature>
<keyword evidence="1" id="KW-0472">Membrane</keyword>
<dbReference type="PATRIC" id="fig|456.5.peg.2546"/>
<dbReference type="SMART" id="SM00014">
    <property type="entry name" value="acidPPc"/>
    <property type="match status" value="1"/>
</dbReference>
<feature type="transmembrane region" description="Helical" evidence="1">
    <location>
        <begin position="124"/>
        <end position="142"/>
    </location>
</feature>
<accession>A0A0W0VDV3</accession>
<feature type="transmembrane region" description="Helical" evidence="1">
    <location>
        <begin position="96"/>
        <end position="118"/>
    </location>
</feature>
<feature type="transmembrane region" description="Helical" evidence="1">
    <location>
        <begin position="71"/>
        <end position="89"/>
    </location>
</feature>
<sequence>MLGFMSDHIASFFLLFSHALIIIPVLCIGYIWLNRELFFKLIHLVLLTILLNIALKVSFQVPLPASLGKHWFAFPSGHMQLATALYGWFIYQCSNVFLRALLLFLLSGIGFSLVYCGYHGPQDVIGALIFSTLLLCSFQFLTFRYPQHWHGVVLTVGLLLLLYSQWMWPLPAHAWMAFYSLLGLNLAELLFNVTYLKSSTKKKIIASGLILIVACLLQAVFRLTVIKQGPIYLQQSQWLFLAFAFPLVCWQRRSSRPLPHADRDQYTM</sequence>
<evidence type="ECO:0000313" key="4">
    <source>
        <dbReference type="Proteomes" id="UP000055035"/>
    </source>
</evidence>
<dbReference type="SUPFAM" id="SSF48317">
    <property type="entry name" value="Acid phosphatase/Vanadium-dependent haloperoxidase"/>
    <property type="match status" value="1"/>
</dbReference>
<dbReference type="EMBL" id="LNYJ01000011">
    <property type="protein sequence ID" value="KTD18061.1"/>
    <property type="molecule type" value="Genomic_DNA"/>
</dbReference>
<organism evidence="3 4">
    <name type="scientific">Legionella jordanis</name>
    <dbReference type="NCBI Taxonomy" id="456"/>
    <lineage>
        <taxon>Bacteria</taxon>
        <taxon>Pseudomonadati</taxon>
        <taxon>Pseudomonadota</taxon>
        <taxon>Gammaproteobacteria</taxon>
        <taxon>Legionellales</taxon>
        <taxon>Legionellaceae</taxon>
        <taxon>Legionella</taxon>
    </lineage>
</organism>
<dbReference type="InterPro" id="IPR000326">
    <property type="entry name" value="PAP2/HPO"/>
</dbReference>
<comment type="caution">
    <text evidence="3">The sequence shown here is derived from an EMBL/GenBank/DDBJ whole genome shotgun (WGS) entry which is preliminary data.</text>
</comment>
<dbReference type="Proteomes" id="UP000055035">
    <property type="component" value="Unassembled WGS sequence"/>
</dbReference>
<keyword evidence="1" id="KW-0812">Transmembrane</keyword>
<feature type="transmembrane region" description="Helical" evidence="1">
    <location>
        <begin position="149"/>
        <end position="168"/>
    </location>
</feature>
<protein>
    <submittedName>
        <fullName evidence="3">PAP2 superfamily protein</fullName>
    </submittedName>
</protein>